<dbReference type="PANTHER" id="PTHR32432">
    <property type="entry name" value="CELL DIVISION PROTEIN FTSA-RELATED"/>
    <property type="match status" value="1"/>
</dbReference>
<dbReference type="InterPro" id="IPR043129">
    <property type="entry name" value="ATPase_NBD"/>
</dbReference>
<dbReference type="AlphaFoldDB" id="A0A2H0KQE9"/>
<proteinExistence type="predicted"/>
<evidence type="ECO:0000313" key="3">
    <source>
        <dbReference type="Proteomes" id="UP000231550"/>
    </source>
</evidence>
<reference evidence="2 3" key="1">
    <citation type="submission" date="2017-09" db="EMBL/GenBank/DDBJ databases">
        <title>Depth-based differentiation of microbial function through sediment-hosted aquifers and enrichment of novel symbionts in the deep terrestrial subsurface.</title>
        <authorList>
            <person name="Probst A.J."/>
            <person name="Ladd B."/>
            <person name="Jarett J.K."/>
            <person name="Geller-Mcgrath D.E."/>
            <person name="Sieber C.M."/>
            <person name="Emerson J.B."/>
            <person name="Anantharaman K."/>
            <person name="Thomas B.C."/>
            <person name="Malmstrom R."/>
            <person name="Stieglmeier M."/>
            <person name="Klingl A."/>
            <person name="Woyke T."/>
            <person name="Ryan C.M."/>
            <person name="Banfield J.F."/>
        </authorList>
    </citation>
    <scope>NUCLEOTIDE SEQUENCE [LARGE SCALE GENOMIC DNA]</scope>
    <source>
        <strain evidence="2">CG11_big_fil_rev_8_21_14_0_20_44_10</strain>
    </source>
</reference>
<feature type="region of interest" description="Disordered" evidence="1">
    <location>
        <begin position="177"/>
        <end position="196"/>
    </location>
</feature>
<dbReference type="SUPFAM" id="SSF53067">
    <property type="entry name" value="Actin-like ATPase domain"/>
    <property type="match status" value="2"/>
</dbReference>
<dbReference type="Proteomes" id="UP000231550">
    <property type="component" value="Unassembled WGS sequence"/>
</dbReference>
<comment type="caution">
    <text evidence="2">The sequence shown here is derived from an EMBL/GenBank/DDBJ whole genome shotgun (WGS) entry which is preliminary data.</text>
</comment>
<dbReference type="InterPro" id="IPR005883">
    <property type="entry name" value="PilM"/>
</dbReference>
<accession>A0A2H0KQE9</accession>
<dbReference type="Pfam" id="PF11104">
    <property type="entry name" value="PilM_2"/>
    <property type="match status" value="2"/>
</dbReference>
<evidence type="ECO:0008006" key="4">
    <source>
        <dbReference type="Google" id="ProtNLM"/>
    </source>
</evidence>
<protein>
    <recommendedName>
        <fullName evidence="4">SHS2 domain-containing protein</fullName>
    </recommendedName>
</protein>
<organism evidence="2 3">
    <name type="scientific">Candidatus Portnoybacteria bacterium CG11_big_fil_rev_8_21_14_0_20_44_10</name>
    <dbReference type="NCBI Taxonomy" id="1974818"/>
    <lineage>
        <taxon>Bacteria</taxon>
        <taxon>Candidatus Portnoyibacteriota</taxon>
    </lineage>
</organism>
<dbReference type="EMBL" id="PCVN01000064">
    <property type="protein sequence ID" value="PIQ74359.1"/>
    <property type="molecule type" value="Genomic_DNA"/>
</dbReference>
<sequence length="392" mass="42061">MLNWIQGLFTAKPKGRLGIDVGSSAIKLVEISSAVQPLSLETYGLASLGEEALSESRSLTAAIESIRQGGGDDAGGGKTDNHGEIIFKAGLPSNSILGAFSDREISQIIKELLIRSRAKARRVCFSLPAFTTFFTVIELPPMKEKEIHAAIPYEAAKYVPIPLDEVFLDWSIISPSTSSGQAPSTGLDSELDSRNSPQARASAVSSSALNSLPNGSEQAVNVLMVAILKEAVAKYTKIAQLSNLEMGALEPESFSLARALVGESKDLSIIVDVGSSFTNIALMDRGSIRIVYNTRKKNHQETGQLNEDAVVEGINSVLDSYRAKSHSVVSPKCILTGGRTQAPDFDKILKEKLNFEVLTLNSFEKINYLEGLEPALKEISSSFGVAVGLAMR</sequence>
<dbReference type="Gene3D" id="3.30.420.40">
    <property type="match status" value="3"/>
</dbReference>
<evidence type="ECO:0000256" key="1">
    <source>
        <dbReference type="SAM" id="MobiDB-lite"/>
    </source>
</evidence>
<dbReference type="InterPro" id="IPR050696">
    <property type="entry name" value="FtsA/MreB"/>
</dbReference>
<feature type="compositionally biased region" description="Polar residues" evidence="1">
    <location>
        <begin position="177"/>
        <end position="187"/>
    </location>
</feature>
<evidence type="ECO:0000313" key="2">
    <source>
        <dbReference type="EMBL" id="PIQ74359.1"/>
    </source>
</evidence>
<dbReference type="PANTHER" id="PTHR32432:SF3">
    <property type="entry name" value="ETHANOLAMINE UTILIZATION PROTEIN EUTJ"/>
    <property type="match status" value="1"/>
</dbReference>
<dbReference type="Gene3D" id="3.30.1490.300">
    <property type="match status" value="1"/>
</dbReference>
<gene>
    <name evidence="2" type="ORF">COV85_02580</name>
</gene>
<name>A0A2H0KQE9_9BACT</name>
<feature type="non-terminal residue" evidence="2">
    <location>
        <position position="392"/>
    </location>
</feature>